<dbReference type="InterPro" id="IPR032305">
    <property type="entry name" value="GTP-bd_M"/>
</dbReference>
<dbReference type="Gene3D" id="6.10.250.2860">
    <property type="match status" value="1"/>
</dbReference>
<evidence type="ECO:0000313" key="8">
    <source>
        <dbReference type="EMBL" id="PIU03897.1"/>
    </source>
</evidence>
<evidence type="ECO:0000256" key="4">
    <source>
        <dbReference type="ARBA" id="ARBA00023134"/>
    </source>
</evidence>
<dbReference type="AlphaFoldDB" id="A0A2M6XE44"/>
<evidence type="ECO:0000256" key="3">
    <source>
        <dbReference type="ARBA" id="ARBA00022842"/>
    </source>
</evidence>
<feature type="binding site" evidence="5">
    <location>
        <begin position="326"/>
        <end position="329"/>
    </location>
    <ligand>
        <name>GTP</name>
        <dbReference type="ChEBI" id="CHEBI:37565"/>
    </ligand>
</feature>
<dbReference type="InterPro" id="IPR030394">
    <property type="entry name" value="G_HFLX_dom"/>
</dbReference>
<proteinExistence type="predicted"/>
<protein>
    <submittedName>
        <fullName evidence="8">GTPase HflX</fullName>
    </submittedName>
</protein>
<dbReference type="PANTHER" id="PTHR10229">
    <property type="entry name" value="GTP-BINDING PROTEIN HFLX"/>
    <property type="match status" value="1"/>
</dbReference>
<dbReference type="GO" id="GO:0005737">
    <property type="term" value="C:cytoplasm"/>
    <property type="evidence" value="ECO:0007669"/>
    <property type="project" value="TreeGrafter"/>
</dbReference>
<evidence type="ECO:0000313" key="9">
    <source>
        <dbReference type="Proteomes" id="UP000228996"/>
    </source>
</evidence>
<feature type="binding site" evidence="5">
    <location>
        <begin position="260"/>
        <end position="263"/>
    </location>
    <ligand>
        <name>GTP</name>
        <dbReference type="ChEBI" id="CHEBI:37565"/>
    </ligand>
</feature>
<organism evidence="8 9">
    <name type="scientific">Candidatus Shapirobacteria bacterium CG08_land_8_20_14_0_20_39_18</name>
    <dbReference type="NCBI Taxonomy" id="1974883"/>
    <lineage>
        <taxon>Bacteria</taxon>
        <taxon>Candidatus Shapironibacteriota</taxon>
    </lineage>
</organism>
<comment type="cofactor">
    <cofactor evidence="6">
        <name>Mg(2+)</name>
        <dbReference type="ChEBI" id="CHEBI:18420"/>
    </cofactor>
</comment>
<dbReference type="InterPro" id="IPR025121">
    <property type="entry name" value="GTPase_HflX_N"/>
</dbReference>
<dbReference type="PANTHER" id="PTHR10229:SF0">
    <property type="entry name" value="GTP-BINDING PROTEIN 6-RELATED"/>
    <property type="match status" value="1"/>
</dbReference>
<feature type="binding site" evidence="6">
    <location>
        <position position="239"/>
    </location>
    <ligand>
        <name>Mg(2+)</name>
        <dbReference type="ChEBI" id="CHEBI:18420"/>
    </ligand>
</feature>
<dbReference type="PROSITE" id="PS51705">
    <property type="entry name" value="G_HFLX"/>
    <property type="match status" value="1"/>
</dbReference>
<dbReference type="Gene3D" id="3.40.50.300">
    <property type="entry name" value="P-loop containing nucleotide triphosphate hydrolases"/>
    <property type="match status" value="1"/>
</dbReference>
<dbReference type="SUPFAM" id="SSF52540">
    <property type="entry name" value="P-loop containing nucleoside triphosphate hydrolases"/>
    <property type="match status" value="1"/>
</dbReference>
<dbReference type="Proteomes" id="UP000228996">
    <property type="component" value="Unassembled WGS sequence"/>
</dbReference>
<accession>A0A2M6XE44</accession>
<sequence>MLSLIKNPKFMVISLVPWDENKQKTKDYLNEATSLIQTFGGVVGLVVTQNAARADSTTYIGKGKARELAQTILDNDIDAVVVNDNLKSSQLFNLKKLFQNFKPDIQVWDRTDLILQIFGKNAQTAEAKLQIKLVDTRHKGPELYGMGQMMSQQGGGIGTHGGAGETNTEIMRRHWRHEIKNIENQLEKLATSKFHQMENRNQTETPTISIIGYTNSGKTTLFNLMSKKNNLTKDTLFVTLDSGVGEIYLPKIGRSVFITDTIGFIQNLPSETINAFKSTLMETLNADLLLQVIDISDQQLLDKIAVVEKVLADLKIDNKKQIYVFNKIDKPNGVDKEELSRLFSSFNPQFISAINGDGYSQLLDAIQTVIPAFTL</sequence>
<evidence type="ECO:0000256" key="5">
    <source>
        <dbReference type="PIRSR" id="PIRSR006809-1"/>
    </source>
</evidence>
<dbReference type="InterPro" id="IPR042108">
    <property type="entry name" value="GTPase_HflX_N_sf"/>
</dbReference>
<evidence type="ECO:0000256" key="2">
    <source>
        <dbReference type="ARBA" id="ARBA00022741"/>
    </source>
</evidence>
<dbReference type="PIRSF" id="PIRSF006809">
    <property type="entry name" value="GTP-binding_hflX_prd"/>
    <property type="match status" value="1"/>
</dbReference>
<feature type="binding site" evidence="6">
    <location>
        <position position="219"/>
    </location>
    <ligand>
        <name>Mg(2+)</name>
        <dbReference type="ChEBI" id="CHEBI:18420"/>
    </ligand>
</feature>
<dbReference type="Gene3D" id="3.40.50.11060">
    <property type="entry name" value="GTPase HflX, N-terminal domain"/>
    <property type="match status" value="1"/>
</dbReference>
<keyword evidence="3 6" id="KW-0460">Magnesium</keyword>
<feature type="binding site" evidence="5">
    <location>
        <begin position="212"/>
        <end position="219"/>
    </location>
    <ligand>
        <name>GTP</name>
        <dbReference type="ChEBI" id="CHEBI:37565"/>
    </ligand>
</feature>
<evidence type="ECO:0000259" key="7">
    <source>
        <dbReference type="PROSITE" id="PS51705"/>
    </source>
</evidence>
<dbReference type="Pfam" id="PF16360">
    <property type="entry name" value="GTP-bdg_M"/>
    <property type="match status" value="1"/>
</dbReference>
<evidence type="ECO:0000256" key="6">
    <source>
        <dbReference type="PIRSR" id="PIRSR006809-2"/>
    </source>
</evidence>
<keyword evidence="1 6" id="KW-0479">Metal-binding</keyword>
<dbReference type="GO" id="GO:0046872">
    <property type="term" value="F:metal ion binding"/>
    <property type="evidence" value="ECO:0007669"/>
    <property type="project" value="UniProtKB-KW"/>
</dbReference>
<dbReference type="GO" id="GO:0005525">
    <property type="term" value="F:GTP binding"/>
    <property type="evidence" value="ECO:0007669"/>
    <property type="project" value="UniProtKB-KW"/>
</dbReference>
<reference evidence="9" key="1">
    <citation type="submission" date="2017-09" db="EMBL/GenBank/DDBJ databases">
        <title>Depth-based differentiation of microbial function through sediment-hosted aquifers and enrichment of novel symbionts in the deep terrestrial subsurface.</title>
        <authorList>
            <person name="Probst A.J."/>
            <person name="Ladd B."/>
            <person name="Jarett J.K."/>
            <person name="Geller-Mcgrath D.E."/>
            <person name="Sieber C.M.K."/>
            <person name="Emerson J.B."/>
            <person name="Anantharaman K."/>
            <person name="Thomas B.C."/>
            <person name="Malmstrom R."/>
            <person name="Stieglmeier M."/>
            <person name="Klingl A."/>
            <person name="Woyke T."/>
            <person name="Ryan C.M."/>
            <person name="Banfield J.F."/>
        </authorList>
    </citation>
    <scope>NUCLEOTIDE SEQUENCE [LARGE SCALE GENOMIC DNA]</scope>
</reference>
<dbReference type="CDD" id="cd01878">
    <property type="entry name" value="HflX"/>
    <property type="match status" value="1"/>
</dbReference>
<name>A0A2M6XE44_9BACT</name>
<dbReference type="InterPro" id="IPR027417">
    <property type="entry name" value="P-loop_NTPase"/>
</dbReference>
<dbReference type="Pfam" id="PF13167">
    <property type="entry name" value="GTP-bdg_N"/>
    <property type="match status" value="1"/>
</dbReference>
<keyword evidence="2 5" id="KW-0547">Nucleotide-binding</keyword>
<feature type="binding site" evidence="5">
    <location>
        <begin position="237"/>
        <end position="241"/>
    </location>
    <ligand>
        <name>GTP</name>
        <dbReference type="ChEBI" id="CHEBI:37565"/>
    </ligand>
</feature>
<dbReference type="GO" id="GO:0043022">
    <property type="term" value="F:ribosome binding"/>
    <property type="evidence" value="ECO:0007669"/>
    <property type="project" value="TreeGrafter"/>
</dbReference>
<dbReference type="NCBIfam" id="TIGR03156">
    <property type="entry name" value="GTP_HflX"/>
    <property type="match status" value="1"/>
</dbReference>
<feature type="domain" description="Hflx-type G" evidence="7">
    <location>
        <begin position="206"/>
        <end position="374"/>
    </location>
</feature>
<comment type="caution">
    <text evidence="8">The sequence shown here is derived from an EMBL/GenBank/DDBJ whole genome shotgun (WGS) entry which is preliminary data.</text>
</comment>
<keyword evidence="4 5" id="KW-0342">GTP-binding</keyword>
<dbReference type="Pfam" id="PF01926">
    <property type="entry name" value="MMR_HSR1"/>
    <property type="match status" value="1"/>
</dbReference>
<dbReference type="InterPro" id="IPR006073">
    <property type="entry name" value="GTP-bd"/>
</dbReference>
<dbReference type="EMBL" id="PEYO01000004">
    <property type="protein sequence ID" value="PIU03897.1"/>
    <property type="molecule type" value="Genomic_DNA"/>
</dbReference>
<dbReference type="InterPro" id="IPR016496">
    <property type="entry name" value="GTPase_HflX"/>
</dbReference>
<evidence type="ECO:0000256" key="1">
    <source>
        <dbReference type="ARBA" id="ARBA00022723"/>
    </source>
</evidence>
<gene>
    <name evidence="8" type="primary">hflX</name>
    <name evidence="8" type="ORF">COT44_00765</name>
</gene>